<evidence type="ECO:0000313" key="1">
    <source>
        <dbReference type="EMBL" id="KAI0045468.1"/>
    </source>
</evidence>
<dbReference type="Proteomes" id="UP000814033">
    <property type="component" value="Unassembled WGS sequence"/>
</dbReference>
<comment type="caution">
    <text evidence="1">The sequence shown here is derived from an EMBL/GenBank/DDBJ whole genome shotgun (WGS) entry which is preliminary data.</text>
</comment>
<keyword evidence="2" id="KW-1185">Reference proteome</keyword>
<gene>
    <name evidence="1" type="ORF">FA95DRAFT_1680463</name>
</gene>
<protein>
    <submittedName>
        <fullName evidence="1">Uncharacterized protein</fullName>
    </submittedName>
</protein>
<reference evidence="1" key="1">
    <citation type="submission" date="2021-02" db="EMBL/GenBank/DDBJ databases">
        <authorList>
            <consortium name="DOE Joint Genome Institute"/>
            <person name="Ahrendt S."/>
            <person name="Looney B.P."/>
            <person name="Miyauchi S."/>
            <person name="Morin E."/>
            <person name="Drula E."/>
            <person name="Courty P.E."/>
            <person name="Chicoki N."/>
            <person name="Fauchery L."/>
            <person name="Kohler A."/>
            <person name="Kuo A."/>
            <person name="Labutti K."/>
            <person name="Pangilinan J."/>
            <person name="Lipzen A."/>
            <person name="Riley R."/>
            <person name="Andreopoulos W."/>
            <person name="He G."/>
            <person name="Johnson J."/>
            <person name="Barry K.W."/>
            <person name="Grigoriev I.V."/>
            <person name="Nagy L."/>
            <person name="Hibbett D."/>
            <person name="Henrissat B."/>
            <person name="Matheny P.B."/>
            <person name="Labbe J."/>
            <person name="Martin F."/>
        </authorList>
    </citation>
    <scope>NUCLEOTIDE SEQUENCE</scope>
    <source>
        <strain evidence="1">FP105234-sp</strain>
    </source>
</reference>
<organism evidence="1 2">
    <name type="scientific">Auriscalpium vulgare</name>
    <dbReference type="NCBI Taxonomy" id="40419"/>
    <lineage>
        <taxon>Eukaryota</taxon>
        <taxon>Fungi</taxon>
        <taxon>Dikarya</taxon>
        <taxon>Basidiomycota</taxon>
        <taxon>Agaricomycotina</taxon>
        <taxon>Agaricomycetes</taxon>
        <taxon>Russulales</taxon>
        <taxon>Auriscalpiaceae</taxon>
        <taxon>Auriscalpium</taxon>
    </lineage>
</organism>
<proteinExistence type="predicted"/>
<reference evidence="1" key="2">
    <citation type="journal article" date="2022" name="New Phytol.">
        <title>Evolutionary transition to the ectomycorrhizal habit in the genomes of a hyperdiverse lineage of mushroom-forming fungi.</title>
        <authorList>
            <person name="Looney B."/>
            <person name="Miyauchi S."/>
            <person name="Morin E."/>
            <person name="Drula E."/>
            <person name="Courty P.E."/>
            <person name="Kohler A."/>
            <person name="Kuo A."/>
            <person name="LaButti K."/>
            <person name="Pangilinan J."/>
            <person name="Lipzen A."/>
            <person name="Riley R."/>
            <person name="Andreopoulos W."/>
            <person name="He G."/>
            <person name="Johnson J."/>
            <person name="Nolan M."/>
            <person name="Tritt A."/>
            <person name="Barry K.W."/>
            <person name="Grigoriev I.V."/>
            <person name="Nagy L.G."/>
            <person name="Hibbett D."/>
            <person name="Henrissat B."/>
            <person name="Matheny P.B."/>
            <person name="Labbe J."/>
            <person name="Martin F.M."/>
        </authorList>
    </citation>
    <scope>NUCLEOTIDE SEQUENCE</scope>
    <source>
        <strain evidence="1">FP105234-sp</strain>
    </source>
</reference>
<accession>A0ACB8RMX9</accession>
<name>A0ACB8RMX9_9AGAM</name>
<sequence>MAVQLTLTLPGKNEALRYESDDSHVAACSIDLQEQISGWNQREALDIFSGTRTTTDGIQSKVFVKASTMTEDEADLEAEAANYSALAHLQGTVIPVNFGRFQRVSGTSHDHPYLRHLLVLESSDEWEDLQYTDFKLLPFTVRKNIMEAALALHRAGFFHQDGEFLGEHILRHRGDDSIRLISLRDIDHKNCPYIGRRFVPGEDELCERLRETCWLIGICKPAGMDGCGKGIDAKLAHDMLRLEKHLGGFQYALNILEIHVSEFFPLHLPRIEDAIRAWRAGGRKEEGKSALRYILPEDCVKDPVA</sequence>
<evidence type="ECO:0000313" key="2">
    <source>
        <dbReference type="Proteomes" id="UP000814033"/>
    </source>
</evidence>
<dbReference type="EMBL" id="MU275951">
    <property type="protein sequence ID" value="KAI0045468.1"/>
    <property type="molecule type" value="Genomic_DNA"/>
</dbReference>